<reference evidence="2" key="1">
    <citation type="submission" date="2020-02" db="EMBL/GenBank/DDBJ databases">
        <authorList>
            <person name="Meier V. D."/>
        </authorList>
    </citation>
    <scope>NUCLEOTIDE SEQUENCE</scope>
    <source>
        <strain evidence="2">AVDCRST_MAG59</strain>
    </source>
</reference>
<protein>
    <submittedName>
        <fullName evidence="2">Uncharacterized protein</fullName>
    </submittedName>
</protein>
<feature type="region of interest" description="Disordered" evidence="1">
    <location>
        <begin position="20"/>
        <end position="43"/>
    </location>
</feature>
<evidence type="ECO:0000313" key="2">
    <source>
        <dbReference type="EMBL" id="CAA9574474.1"/>
    </source>
</evidence>
<dbReference type="AlphaFoldDB" id="A0A6J4VFP4"/>
<sequence length="43" mass="4764">GRPRRSRPPWGVAGPGFLRYPWEGADDGRPGPVSNPPVRVRQL</sequence>
<feature type="non-terminal residue" evidence="2">
    <location>
        <position position="1"/>
    </location>
</feature>
<feature type="non-terminal residue" evidence="2">
    <location>
        <position position="43"/>
    </location>
</feature>
<name>A0A6J4VFP4_9BACT</name>
<evidence type="ECO:0000256" key="1">
    <source>
        <dbReference type="SAM" id="MobiDB-lite"/>
    </source>
</evidence>
<gene>
    <name evidence="2" type="ORF">AVDCRST_MAG59-3926</name>
</gene>
<proteinExistence type="predicted"/>
<accession>A0A6J4VFP4</accession>
<dbReference type="EMBL" id="CADCWF010000285">
    <property type="protein sequence ID" value="CAA9574474.1"/>
    <property type="molecule type" value="Genomic_DNA"/>
</dbReference>
<organism evidence="2">
    <name type="scientific">uncultured Thermomicrobiales bacterium</name>
    <dbReference type="NCBI Taxonomy" id="1645740"/>
    <lineage>
        <taxon>Bacteria</taxon>
        <taxon>Pseudomonadati</taxon>
        <taxon>Thermomicrobiota</taxon>
        <taxon>Thermomicrobia</taxon>
        <taxon>Thermomicrobiales</taxon>
        <taxon>environmental samples</taxon>
    </lineage>
</organism>